<dbReference type="Proteomes" id="UP000077428">
    <property type="component" value="Unassembled WGS sequence"/>
</dbReference>
<dbReference type="PATRIC" id="fig|66851.6.peg.2127"/>
<dbReference type="RefSeq" id="WP_063720603.1">
    <property type="nucleotide sequence ID" value="NZ_CAJVUI010000001.1"/>
</dbReference>
<evidence type="ECO:0000256" key="1">
    <source>
        <dbReference type="SAM" id="Coils"/>
    </source>
</evidence>
<feature type="coiled-coil region" evidence="1">
    <location>
        <begin position="38"/>
        <end position="93"/>
    </location>
</feature>
<proteinExistence type="predicted"/>
<keyword evidence="1" id="KW-0175">Coiled coil</keyword>
<sequence length="147" mass="17590">MIENTDKIKKNNEIYKKINNSIEDLDKLLKFYTTDISLDKLDKQLEFYNKTLNQFEKLNHTQTILINRLKNDNKKLKAKNESLIKNNNVVEKVITKPLRNNIQPPQFTIDQFLYLKKNYAKILNENKVLKEKLNDKNNNLLKRILKK</sequence>
<evidence type="ECO:0000313" key="3">
    <source>
        <dbReference type="Proteomes" id="UP000077428"/>
    </source>
</evidence>
<name>A0A165Z467_METOA</name>
<organism evidence="2 3">
    <name type="scientific">Methanobrevibacter oralis</name>
    <dbReference type="NCBI Taxonomy" id="66851"/>
    <lineage>
        <taxon>Archaea</taxon>
        <taxon>Methanobacteriati</taxon>
        <taxon>Methanobacteriota</taxon>
        <taxon>Methanomada group</taxon>
        <taxon>Methanobacteria</taxon>
        <taxon>Methanobacteriales</taxon>
        <taxon>Methanobacteriaceae</taxon>
        <taxon>Methanobrevibacter</taxon>
    </lineage>
</organism>
<protein>
    <submittedName>
        <fullName evidence="2">Uncharacterized protein</fullName>
    </submittedName>
</protein>
<accession>A0A165Z467</accession>
<reference evidence="3" key="1">
    <citation type="journal article" date="2016" name="Genome Announc.">
        <title>Draft Genome Sequences of Methanobrevibacter curvatus DSM11111, Methanobrevibacter cuticularis DSM11139, Methanobrevibacter filiformis DSM11501, and Methanobrevibacter oralis DSM7256.</title>
        <authorList>
            <person name="Poehlein A."/>
            <person name="Seedorf H."/>
        </authorList>
    </citation>
    <scope>NUCLEOTIDE SEQUENCE [LARGE SCALE GENOMIC DNA]</scope>
    <source>
        <strain evidence="3">DSM 7256 / JCM 30027 / ZR</strain>
    </source>
</reference>
<gene>
    <name evidence="2" type="ORF">MBORA_19410</name>
</gene>
<keyword evidence="3" id="KW-1185">Reference proteome</keyword>
<dbReference type="AlphaFoldDB" id="A0A165Z467"/>
<evidence type="ECO:0000313" key="2">
    <source>
        <dbReference type="EMBL" id="KZX10226.1"/>
    </source>
</evidence>
<comment type="caution">
    <text evidence="2">The sequence shown here is derived from an EMBL/GenBank/DDBJ whole genome shotgun (WGS) entry which is preliminary data.</text>
</comment>
<dbReference type="EMBL" id="LWMU01000125">
    <property type="protein sequence ID" value="KZX10226.1"/>
    <property type="molecule type" value="Genomic_DNA"/>
</dbReference>